<keyword evidence="2" id="KW-0433">Leucine-rich repeat</keyword>
<dbReference type="InterPro" id="IPR058922">
    <property type="entry name" value="WHD_DRP"/>
</dbReference>
<evidence type="ECO:0000313" key="12">
    <source>
        <dbReference type="EnsemblPlants" id="EMT04038"/>
    </source>
</evidence>
<dbReference type="Gene3D" id="3.80.10.10">
    <property type="entry name" value="Ribonuclease Inhibitor"/>
    <property type="match status" value="2"/>
</dbReference>
<dbReference type="InterPro" id="IPR041118">
    <property type="entry name" value="Rx_N"/>
</dbReference>
<dbReference type="Gene3D" id="1.10.10.10">
    <property type="entry name" value="Winged helix-like DNA-binding domain superfamily/Winged helix DNA-binding domain"/>
    <property type="match status" value="1"/>
</dbReference>
<dbReference type="GO" id="GO:0043531">
    <property type="term" value="F:ADP binding"/>
    <property type="evidence" value="ECO:0007669"/>
    <property type="project" value="InterPro"/>
</dbReference>
<evidence type="ECO:0000256" key="3">
    <source>
        <dbReference type="ARBA" id="ARBA00022737"/>
    </source>
</evidence>
<feature type="domain" description="R13L1/DRL21-like LRR repeat region" evidence="11">
    <location>
        <begin position="762"/>
        <end position="836"/>
    </location>
</feature>
<proteinExistence type="inferred from homology"/>
<dbReference type="GO" id="GO:0051707">
    <property type="term" value="P:response to other organism"/>
    <property type="evidence" value="ECO:0007669"/>
    <property type="project" value="UniProtKB-ARBA"/>
</dbReference>
<evidence type="ECO:0000256" key="7">
    <source>
        <dbReference type="SAM" id="MobiDB-lite"/>
    </source>
</evidence>
<feature type="domain" description="NB-ARC" evidence="8">
    <location>
        <begin position="295"/>
        <end position="455"/>
    </location>
</feature>
<evidence type="ECO:0000259" key="11">
    <source>
        <dbReference type="Pfam" id="PF25019"/>
    </source>
</evidence>
<dbReference type="SUPFAM" id="SSF52058">
    <property type="entry name" value="L domain-like"/>
    <property type="match status" value="1"/>
</dbReference>
<dbReference type="GO" id="GO:0005524">
    <property type="term" value="F:ATP binding"/>
    <property type="evidence" value="ECO:0007669"/>
    <property type="project" value="UniProtKB-KW"/>
</dbReference>
<dbReference type="Pfam" id="PF25019">
    <property type="entry name" value="LRR_R13L1-DRL21"/>
    <property type="match status" value="1"/>
</dbReference>
<organism evidence="12">
    <name type="scientific">Aegilops tauschii</name>
    <name type="common">Tausch's goatgrass</name>
    <name type="synonym">Aegilops squarrosa</name>
    <dbReference type="NCBI Taxonomy" id="37682"/>
    <lineage>
        <taxon>Eukaryota</taxon>
        <taxon>Viridiplantae</taxon>
        <taxon>Streptophyta</taxon>
        <taxon>Embryophyta</taxon>
        <taxon>Tracheophyta</taxon>
        <taxon>Spermatophyta</taxon>
        <taxon>Magnoliopsida</taxon>
        <taxon>Liliopsida</taxon>
        <taxon>Poales</taxon>
        <taxon>Poaceae</taxon>
        <taxon>BOP clade</taxon>
        <taxon>Pooideae</taxon>
        <taxon>Triticodae</taxon>
        <taxon>Triticeae</taxon>
        <taxon>Triticinae</taxon>
        <taxon>Aegilops</taxon>
    </lineage>
</organism>
<comment type="similarity">
    <text evidence="1">Belongs to the disease resistance NB-LRR family.</text>
</comment>
<sequence>MACRRVHDGLCPMTVAPGWHEVHPSWTSQPNHPGANSTGRSDVLCRPRVAPAAHQQSTDGQEALLARGEPKECSVIAMALAIFNEYAGVLSNVNACREFFSWTASVITATRSLRNTSELPNEDKTEEQIERLKDDLWKLETTLPKMLDLIDRVEYQSHKKQAADLLPHIKNAVFEAEDLLDELDYDALRWKLECSKNLGPDQLHDTCLGFYDSVRSNGYIRKVNRVQKNLDHVHKQSMEMGLHQAQLKFDKSVRPETTSSFNEGKMLGRKKELKKLVETLGVRAPKRERTESKARMTELPVLSIVGMGGVGKTTMAQHICKDTNVKTDFGPQNIIWTCVSDDFDIKRLTKEIIEHLGGDASSNNLNVLERKLKGCVKSKKFLLVLDDMWDDVLKDHGVGWNSFCASLKYGAEGSRILVTTRSPEVAKLVSLMNIYELKGLQAGVFWDLFKSCTFGSTNACNNRESLECIGEKIVPKLKGSPLAAKTIGRLLRMDLSTTHWKNIMESELWQLEQTETDILPALRLSYMYLPQKLKRGFSICAMFPKDHKFVKDFLADIWIAQGYASGPKEASLCFDALANRSFFQKASPHSVKYVIHDLMHDTAQLVSKDECFIIKHASDLDKVPSKVRHLSIFTNGDVKCSELKSICSKKNLRSLVCDESYSKSKDFEPVVNYWFKELLKIRVLSFKLSKGGQLPESMGNSKHLRYLGLHGSCTLSTFPSSVCHLHHLKVIDCRSCVIERFPPGFSDILSLEKINSKGLSYNKDNSGKLCLKWRCMKTMENQIEMLPHWKLQHLNVDFYGGESCPSWLQPNLLPRLSFLGFYMCHHLKSIPFLFPLERSLDNTACSNNVNRLEELIIMGCSRINWQGSVVLPTSLRKLVLHNSGYSMDHLVSRFLDLTSLTFLYIKNCESLTSIPLHVWRSNLPSLEELDIRSCENLSSIVSEASTSSSSVTGFSSLAKIRIERCCKLLTFDELLKPDCVPAVKIVAVSDCRMLMSLSVDRLDWLQTLEISDCYFKLNSQRVMIIPSSLKQLYLSTCDGIESINLANSQLGSSPLLEVLSIKNCRGLKSIGGAAAVDKIKKVNIQECPELNEIQQPLCRWYGESSITNSLTDTRLRCQMSLGMDVILRPLMLSETRDVRFYRQLGTYGDISPRLVKLSLWSDDGNAKYLCQLRLWHLLTTRYFEYGKVPNFSPSRDNNSIQDNISMFTISVSVEMEIFAELPIGADICTQYATSVEPEDSTFVVGWDDKLTFKISR</sequence>
<dbReference type="InterPro" id="IPR002182">
    <property type="entry name" value="NB-ARC"/>
</dbReference>
<evidence type="ECO:0000259" key="8">
    <source>
        <dbReference type="Pfam" id="PF00931"/>
    </source>
</evidence>
<feature type="domain" description="Disease resistance protein winged helix" evidence="10">
    <location>
        <begin position="542"/>
        <end position="601"/>
    </location>
</feature>
<accession>M8BBB2</accession>
<dbReference type="PANTHER" id="PTHR36766:SF40">
    <property type="entry name" value="DISEASE RESISTANCE PROTEIN RGA3"/>
    <property type="match status" value="1"/>
</dbReference>
<keyword evidence="3" id="KW-0677">Repeat</keyword>
<dbReference type="PRINTS" id="PR00364">
    <property type="entry name" value="DISEASERSIST"/>
</dbReference>
<dbReference type="InterPro" id="IPR036388">
    <property type="entry name" value="WH-like_DNA-bd_sf"/>
</dbReference>
<dbReference type="PANTHER" id="PTHR36766">
    <property type="entry name" value="PLANT BROAD-SPECTRUM MILDEW RESISTANCE PROTEIN RPW8"/>
    <property type="match status" value="1"/>
</dbReference>
<keyword evidence="6" id="KW-0067">ATP-binding</keyword>
<dbReference type="Pfam" id="PF18052">
    <property type="entry name" value="Rx_N"/>
    <property type="match status" value="1"/>
</dbReference>
<name>M8BBB2_AEGTA</name>
<dbReference type="InterPro" id="IPR042197">
    <property type="entry name" value="Apaf_helical"/>
</dbReference>
<protein>
    <submittedName>
        <fullName evidence="12">Putative disease resistance protein RGA1</fullName>
    </submittedName>
</protein>
<reference evidence="12" key="1">
    <citation type="submission" date="2015-06" db="UniProtKB">
        <authorList>
            <consortium name="EnsemblPlants"/>
        </authorList>
    </citation>
    <scope>IDENTIFICATION</scope>
</reference>
<dbReference type="EnsemblPlants" id="EMT04038">
    <property type="protein sequence ID" value="EMT04038"/>
    <property type="gene ID" value="F775_22133"/>
</dbReference>
<evidence type="ECO:0000256" key="2">
    <source>
        <dbReference type="ARBA" id="ARBA00022614"/>
    </source>
</evidence>
<feature type="domain" description="Disease resistance N-terminal" evidence="9">
    <location>
        <begin position="127"/>
        <end position="196"/>
    </location>
</feature>
<dbReference type="InterPro" id="IPR027417">
    <property type="entry name" value="P-loop_NTPase"/>
</dbReference>
<dbReference type="SUPFAM" id="SSF52540">
    <property type="entry name" value="P-loop containing nucleoside triphosphate hydrolases"/>
    <property type="match status" value="1"/>
</dbReference>
<keyword evidence="4" id="KW-0547">Nucleotide-binding</keyword>
<evidence type="ECO:0000256" key="6">
    <source>
        <dbReference type="ARBA" id="ARBA00022840"/>
    </source>
</evidence>
<evidence type="ECO:0000256" key="1">
    <source>
        <dbReference type="ARBA" id="ARBA00008894"/>
    </source>
</evidence>
<dbReference type="Pfam" id="PF00931">
    <property type="entry name" value="NB-ARC"/>
    <property type="match status" value="1"/>
</dbReference>
<dbReference type="GO" id="GO:0006952">
    <property type="term" value="P:defense response"/>
    <property type="evidence" value="ECO:0007669"/>
    <property type="project" value="UniProtKB-KW"/>
</dbReference>
<evidence type="ECO:0000259" key="10">
    <source>
        <dbReference type="Pfam" id="PF23559"/>
    </source>
</evidence>
<dbReference type="Gene3D" id="1.10.8.430">
    <property type="entry name" value="Helical domain of apoptotic protease-activating factors"/>
    <property type="match status" value="1"/>
</dbReference>
<keyword evidence="5" id="KW-0611">Plant defense</keyword>
<dbReference type="InterPro" id="IPR032675">
    <property type="entry name" value="LRR_dom_sf"/>
</dbReference>
<dbReference type="Pfam" id="PF23559">
    <property type="entry name" value="WHD_DRP"/>
    <property type="match status" value="1"/>
</dbReference>
<evidence type="ECO:0000256" key="4">
    <source>
        <dbReference type="ARBA" id="ARBA00022741"/>
    </source>
</evidence>
<dbReference type="AlphaFoldDB" id="M8BBB2"/>
<feature type="region of interest" description="Disordered" evidence="7">
    <location>
        <begin position="22"/>
        <end position="42"/>
    </location>
</feature>
<dbReference type="InterPro" id="IPR056789">
    <property type="entry name" value="LRR_R13L1-DRL21"/>
</dbReference>
<feature type="compositionally biased region" description="Polar residues" evidence="7">
    <location>
        <begin position="25"/>
        <end position="40"/>
    </location>
</feature>
<dbReference type="Gene3D" id="3.40.50.300">
    <property type="entry name" value="P-loop containing nucleotide triphosphate hydrolases"/>
    <property type="match status" value="1"/>
</dbReference>
<evidence type="ECO:0000259" key="9">
    <source>
        <dbReference type="Pfam" id="PF18052"/>
    </source>
</evidence>
<evidence type="ECO:0000256" key="5">
    <source>
        <dbReference type="ARBA" id="ARBA00022821"/>
    </source>
</evidence>